<dbReference type="InterPro" id="IPR003347">
    <property type="entry name" value="JmjC_dom"/>
</dbReference>
<protein>
    <submittedName>
        <fullName evidence="4">Uncharacterized protein LOC100367652</fullName>
    </submittedName>
</protein>
<evidence type="ECO:0000313" key="3">
    <source>
        <dbReference type="Proteomes" id="UP000694865"/>
    </source>
</evidence>
<organism evidence="3 4">
    <name type="scientific">Saccoglossus kowalevskii</name>
    <name type="common">Acorn worm</name>
    <dbReference type="NCBI Taxonomy" id="10224"/>
    <lineage>
        <taxon>Eukaryota</taxon>
        <taxon>Metazoa</taxon>
        <taxon>Hemichordata</taxon>
        <taxon>Enteropneusta</taxon>
        <taxon>Harrimaniidae</taxon>
        <taxon>Saccoglossus</taxon>
    </lineage>
</organism>
<dbReference type="Pfam" id="PF13621">
    <property type="entry name" value="Cupin_8"/>
    <property type="match status" value="1"/>
</dbReference>
<dbReference type="GeneID" id="100367652"/>
<sequence length="450" mass="52631">MASLDETFGKLCLFAIYFVCVFSHSEDDHCGRNPYVSECSVDSVGDLSRDEMFARGHMKPFGAHRPPDGYVEEVPYMIASEDFYQHFVSKHRPILFKGVAKDWMAYQLWSDSYLRQTYGDMKFKMETKDDDKEVFLSRQKLGTFLDKYTTSNLYLVDELPPEMRHDVIMPLCLRCEEISSKFFVTYFWMSSGGTNSSVHEDTDENLLCVIRGSKRAILVSPIYSHDLYADDANTLGFSPVPADVVDLHKFPNVMNVRYIVAEMEEGDMLYLPQMWWHQINSGEGRQQAIAMWWKSKPGWKTKDKLAVPRDPEQAKIDLGSKDRKYSFSSVLSYYERWIQNTSDLIPRPKCESQYKTMADYHFESDNYETEQNIGVENDEEEHIDHMCEFDQDNPHSPCETCFDEEEPDCMKIILEYCSKYNDRGCVIMLPQIMNRLSQKEYRRILKDIQN</sequence>
<dbReference type="PANTHER" id="PTHR12461:SF91">
    <property type="entry name" value="JMJC DOMAIN-CONTAINING PROTEIN"/>
    <property type="match status" value="1"/>
</dbReference>
<feature type="signal peptide" evidence="1">
    <location>
        <begin position="1"/>
        <end position="23"/>
    </location>
</feature>
<evidence type="ECO:0000256" key="1">
    <source>
        <dbReference type="SAM" id="SignalP"/>
    </source>
</evidence>
<keyword evidence="3" id="KW-1185">Reference proteome</keyword>
<feature type="chain" id="PRO_5047315693" evidence="1">
    <location>
        <begin position="24"/>
        <end position="450"/>
    </location>
</feature>
<dbReference type="InterPro" id="IPR041667">
    <property type="entry name" value="Cupin_8"/>
</dbReference>
<dbReference type="Proteomes" id="UP000694865">
    <property type="component" value="Unplaced"/>
</dbReference>
<dbReference type="PANTHER" id="PTHR12461">
    <property type="entry name" value="HYPOXIA-INDUCIBLE FACTOR 1 ALPHA INHIBITOR-RELATED"/>
    <property type="match status" value="1"/>
</dbReference>
<reference evidence="4" key="1">
    <citation type="submission" date="2025-08" db="UniProtKB">
        <authorList>
            <consortium name="RefSeq"/>
        </authorList>
    </citation>
    <scope>IDENTIFICATION</scope>
    <source>
        <tissue evidence="4">Testes</tissue>
    </source>
</reference>
<gene>
    <name evidence="4" type="primary">LOC100367652</name>
</gene>
<keyword evidence="1" id="KW-0732">Signal</keyword>
<feature type="domain" description="JmjC" evidence="2">
    <location>
        <begin position="148"/>
        <end position="310"/>
    </location>
</feature>
<accession>A0ABM0LWE9</accession>
<dbReference type="SUPFAM" id="SSF51197">
    <property type="entry name" value="Clavaminate synthase-like"/>
    <property type="match status" value="1"/>
</dbReference>
<name>A0ABM0LWE9_SACKO</name>
<evidence type="ECO:0000313" key="4">
    <source>
        <dbReference type="RefSeq" id="XP_006812090.1"/>
    </source>
</evidence>
<evidence type="ECO:0000259" key="2">
    <source>
        <dbReference type="PROSITE" id="PS51184"/>
    </source>
</evidence>
<dbReference type="PROSITE" id="PS51184">
    <property type="entry name" value="JMJC"/>
    <property type="match status" value="1"/>
</dbReference>
<dbReference type="RefSeq" id="XP_006812090.1">
    <property type="nucleotide sequence ID" value="XM_006812027.1"/>
</dbReference>
<dbReference type="Gene3D" id="2.60.120.650">
    <property type="entry name" value="Cupin"/>
    <property type="match status" value="1"/>
</dbReference>
<proteinExistence type="predicted"/>